<keyword evidence="4" id="KW-1185">Reference proteome</keyword>
<dbReference type="EMBL" id="JADWOX010000004">
    <property type="protein sequence ID" value="MBI1683610.1"/>
    <property type="molecule type" value="Genomic_DNA"/>
</dbReference>
<organism evidence="3 4">
    <name type="scientific">Caulobacter hibisci</name>
    <dbReference type="NCBI Taxonomy" id="2035993"/>
    <lineage>
        <taxon>Bacteria</taxon>
        <taxon>Pseudomonadati</taxon>
        <taxon>Pseudomonadota</taxon>
        <taxon>Alphaproteobacteria</taxon>
        <taxon>Caulobacterales</taxon>
        <taxon>Caulobacteraceae</taxon>
        <taxon>Caulobacter</taxon>
    </lineage>
</organism>
<sequence length="301" mass="34215">MRPNIIPQAARLLNASNAARFSFIERDKVIETPNFTLIQNRLAELEAHHRVIRPPNLAIVGESGIGKTHALTDFADHRPPRRSAEGRLKVRVLHVQYPPLPDNRWLAGSMASKLGYQLALPRGEMAVFELLVDLLEDASTRLIIVEELNQLAEWPRSEVREFHGIIRWLSNESKVPMVLSGTEEVLDLIDGDVQLRRRFERLILSPWKLDEAFAGFVSGYLQTIPLRNETVIDRSFIERLHEAAEGITDTTVKVLQNAAKHAILDGAEKIEARHIQKDATQPPPSTGKRQVARRTKRRRLR</sequence>
<name>A0ABS0SXH3_9CAUL</name>
<comment type="caution">
    <text evidence="3">The sequence shown here is derived from an EMBL/GenBank/DDBJ whole genome shotgun (WGS) entry which is preliminary data.</text>
</comment>
<dbReference type="InterPro" id="IPR008868">
    <property type="entry name" value="TniB"/>
</dbReference>
<dbReference type="PANTHER" id="PTHR35894:SF1">
    <property type="entry name" value="PHOSPHORIBULOKINASE _ URIDINE KINASE FAMILY"/>
    <property type="match status" value="1"/>
</dbReference>
<evidence type="ECO:0000313" key="4">
    <source>
        <dbReference type="Proteomes" id="UP000639859"/>
    </source>
</evidence>
<evidence type="ECO:0000259" key="2">
    <source>
        <dbReference type="SMART" id="SM00382"/>
    </source>
</evidence>
<gene>
    <name evidence="3" type="ORF">I4Q42_08020</name>
</gene>
<dbReference type="InterPro" id="IPR052026">
    <property type="entry name" value="ExeA_AAA_ATPase_DNA-bind"/>
</dbReference>
<dbReference type="Gene3D" id="3.40.50.300">
    <property type="entry name" value="P-loop containing nucleotide triphosphate hydrolases"/>
    <property type="match status" value="1"/>
</dbReference>
<reference evidence="3 4" key="1">
    <citation type="submission" date="2020-11" db="EMBL/GenBank/DDBJ databases">
        <title>genome sequence of strain KACC 18849.</title>
        <authorList>
            <person name="Gao J."/>
            <person name="Zhang X."/>
        </authorList>
    </citation>
    <scope>NUCLEOTIDE SEQUENCE [LARGE SCALE GENOMIC DNA]</scope>
    <source>
        <strain evidence="3 4">KACC 18849</strain>
    </source>
</reference>
<dbReference type="InterPro" id="IPR003593">
    <property type="entry name" value="AAA+_ATPase"/>
</dbReference>
<evidence type="ECO:0000313" key="3">
    <source>
        <dbReference type="EMBL" id="MBI1683610.1"/>
    </source>
</evidence>
<dbReference type="RefSeq" id="WP_198575546.1">
    <property type="nucleotide sequence ID" value="NZ_JADWOX010000004.1"/>
</dbReference>
<feature type="compositionally biased region" description="Basic residues" evidence="1">
    <location>
        <begin position="290"/>
        <end position="301"/>
    </location>
</feature>
<dbReference type="InterPro" id="IPR027417">
    <property type="entry name" value="P-loop_NTPase"/>
</dbReference>
<dbReference type="SUPFAM" id="SSF52540">
    <property type="entry name" value="P-loop containing nucleoside triphosphate hydrolases"/>
    <property type="match status" value="1"/>
</dbReference>
<feature type="domain" description="AAA+ ATPase" evidence="2">
    <location>
        <begin position="53"/>
        <end position="209"/>
    </location>
</feature>
<dbReference type="PANTHER" id="PTHR35894">
    <property type="entry name" value="GENERAL SECRETION PATHWAY PROTEIN A-RELATED"/>
    <property type="match status" value="1"/>
</dbReference>
<accession>A0ABS0SXH3</accession>
<proteinExistence type="predicted"/>
<evidence type="ECO:0000256" key="1">
    <source>
        <dbReference type="SAM" id="MobiDB-lite"/>
    </source>
</evidence>
<feature type="region of interest" description="Disordered" evidence="1">
    <location>
        <begin position="274"/>
        <end position="301"/>
    </location>
</feature>
<dbReference type="Pfam" id="PF05621">
    <property type="entry name" value="TniB"/>
    <property type="match status" value="1"/>
</dbReference>
<protein>
    <submittedName>
        <fullName evidence="3">TniB family NTP-binding protein</fullName>
    </submittedName>
</protein>
<dbReference type="Proteomes" id="UP000639859">
    <property type="component" value="Unassembled WGS sequence"/>
</dbReference>
<dbReference type="SMART" id="SM00382">
    <property type="entry name" value="AAA"/>
    <property type="match status" value="1"/>
</dbReference>